<evidence type="ECO:0000313" key="3">
    <source>
        <dbReference type="EMBL" id="KAG5463011.1"/>
    </source>
</evidence>
<feature type="chain" id="PRO_5034239542" evidence="2">
    <location>
        <begin position="23"/>
        <end position="136"/>
    </location>
</feature>
<keyword evidence="2" id="KW-0732">Signal</keyword>
<dbReference type="AlphaFoldDB" id="A0A8H8DLQ4"/>
<comment type="caution">
    <text evidence="3">The sequence shown here is derived from an EMBL/GenBank/DDBJ whole genome shotgun (WGS) entry which is preliminary data.</text>
</comment>
<evidence type="ECO:0000256" key="2">
    <source>
        <dbReference type="SAM" id="SignalP"/>
    </source>
</evidence>
<reference evidence="3 4" key="1">
    <citation type="journal article" name="Sci. Rep.">
        <title>Genome-scale phylogenetic analyses confirm Olpidium as the closest living zoosporic fungus to the non-flagellated, terrestrial fungi.</title>
        <authorList>
            <person name="Chang Y."/>
            <person name="Rochon D."/>
            <person name="Sekimoto S."/>
            <person name="Wang Y."/>
            <person name="Chovatia M."/>
            <person name="Sandor L."/>
            <person name="Salamov A."/>
            <person name="Grigoriev I.V."/>
            <person name="Stajich J.E."/>
            <person name="Spatafora J.W."/>
        </authorList>
    </citation>
    <scope>NUCLEOTIDE SEQUENCE [LARGE SCALE GENOMIC DNA]</scope>
    <source>
        <strain evidence="3">S191</strain>
    </source>
</reference>
<protein>
    <submittedName>
        <fullName evidence="3">Uncharacterized protein</fullName>
    </submittedName>
</protein>
<evidence type="ECO:0000313" key="4">
    <source>
        <dbReference type="Proteomes" id="UP000673691"/>
    </source>
</evidence>
<organism evidence="3 4">
    <name type="scientific">Olpidium bornovanus</name>
    <dbReference type="NCBI Taxonomy" id="278681"/>
    <lineage>
        <taxon>Eukaryota</taxon>
        <taxon>Fungi</taxon>
        <taxon>Fungi incertae sedis</taxon>
        <taxon>Olpidiomycota</taxon>
        <taxon>Olpidiomycotina</taxon>
        <taxon>Olpidiomycetes</taxon>
        <taxon>Olpidiales</taxon>
        <taxon>Olpidiaceae</taxon>
        <taxon>Olpidium</taxon>
    </lineage>
</organism>
<sequence>MQFRNAPACAAVSLAVASAVKADEVSVNDPGASGTVDIPDQRQRDHDANAGGNARASGTATASGASAALAPAFGLLAPASAAAAPWDSLPIQHGTGMAMEDSNASSADSAGNGNAFICPTQDKTCVDYAFSTLFPQ</sequence>
<name>A0A8H8DLQ4_9FUNG</name>
<dbReference type="EMBL" id="JAEFCI010001285">
    <property type="protein sequence ID" value="KAG5463011.1"/>
    <property type="molecule type" value="Genomic_DNA"/>
</dbReference>
<feature type="signal peptide" evidence="2">
    <location>
        <begin position="1"/>
        <end position="22"/>
    </location>
</feature>
<gene>
    <name evidence="3" type="ORF">BJ554DRAFT_2407</name>
</gene>
<keyword evidence="4" id="KW-1185">Reference proteome</keyword>
<feature type="compositionally biased region" description="Basic and acidic residues" evidence="1">
    <location>
        <begin position="39"/>
        <end position="48"/>
    </location>
</feature>
<dbReference type="Proteomes" id="UP000673691">
    <property type="component" value="Unassembled WGS sequence"/>
</dbReference>
<feature type="region of interest" description="Disordered" evidence="1">
    <location>
        <begin position="26"/>
        <end position="61"/>
    </location>
</feature>
<proteinExistence type="predicted"/>
<evidence type="ECO:0000256" key="1">
    <source>
        <dbReference type="SAM" id="MobiDB-lite"/>
    </source>
</evidence>
<feature type="compositionally biased region" description="Low complexity" evidence="1">
    <location>
        <begin position="49"/>
        <end position="61"/>
    </location>
</feature>
<accession>A0A8H8DLQ4</accession>